<dbReference type="Proteomes" id="UP000250579">
    <property type="component" value="Chromosome"/>
</dbReference>
<dbReference type="EMBL" id="CP022198">
    <property type="protein sequence ID" value="AXA64511.1"/>
    <property type="molecule type" value="Genomic_DNA"/>
</dbReference>
<dbReference type="SUPFAM" id="SSF47413">
    <property type="entry name" value="lambda repressor-like DNA-binding domains"/>
    <property type="match status" value="1"/>
</dbReference>
<dbReference type="Gene3D" id="1.10.260.40">
    <property type="entry name" value="lambda repressor-like DNA-binding domains"/>
    <property type="match status" value="1"/>
</dbReference>
<dbReference type="Pfam" id="PF01381">
    <property type="entry name" value="HTH_3"/>
    <property type="match status" value="1"/>
</dbReference>
<dbReference type="PANTHER" id="PTHR36924:SF1">
    <property type="entry name" value="ANTITOXIN HIGA-1"/>
    <property type="match status" value="1"/>
</dbReference>
<keyword evidence="1" id="KW-0238">DNA-binding</keyword>
<organism evidence="3 4">
    <name type="scientific">Pseudomonas oryzihabitans</name>
    <dbReference type="NCBI Taxonomy" id="47885"/>
    <lineage>
        <taxon>Bacteria</taxon>
        <taxon>Pseudomonadati</taxon>
        <taxon>Pseudomonadota</taxon>
        <taxon>Gammaproteobacteria</taxon>
        <taxon>Pseudomonadales</taxon>
        <taxon>Pseudomonadaceae</taxon>
        <taxon>Pseudomonas</taxon>
    </lineage>
</organism>
<evidence type="ECO:0000313" key="4">
    <source>
        <dbReference type="Proteomes" id="UP000250579"/>
    </source>
</evidence>
<dbReference type="AlphaFoldDB" id="A0A2Z5A542"/>
<dbReference type="CDD" id="cd00093">
    <property type="entry name" value="HTH_XRE"/>
    <property type="match status" value="1"/>
</dbReference>
<dbReference type="PROSITE" id="PS50943">
    <property type="entry name" value="HTH_CROC1"/>
    <property type="match status" value="1"/>
</dbReference>
<evidence type="ECO:0000313" key="3">
    <source>
        <dbReference type="EMBL" id="AXA64511.1"/>
    </source>
</evidence>
<dbReference type="SMART" id="SM00530">
    <property type="entry name" value="HTH_XRE"/>
    <property type="match status" value="1"/>
</dbReference>
<sequence>MLTNGMRPVHPGEILREDYLVPMNMTPSALARALGVSAPTVNDVVLERRGISADMALRLAAAFDTTPNFWMGLQATYELRVAETSKGEMIRQQVKPLHVA</sequence>
<name>A0A2Z5A542_9PSED</name>
<dbReference type="PANTHER" id="PTHR36924">
    <property type="entry name" value="ANTITOXIN HIGA-1"/>
    <property type="match status" value="1"/>
</dbReference>
<dbReference type="InterPro" id="IPR010982">
    <property type="entry name" value="Lambda_DNA-bd_dom_sf"/>
</dbReference>
<dbReference type="RefSeq" id="WP_208693278.1">
    <property type="nucleotide sequence ID" value="NZ_CP022198.1"/>
</dbReference>
<evidence type="ECO:0000259" key="2">
    <source>
        <dbReference type="PROSITE" id="PS50943"/>
    </source>
</evidence>
<dbReference type="InterPro" id="IPR001387">
    <property type="entry name" value="Cro/C1-type_HTH"/>
</dbReference>
<protein>
    <submittedName>
        <fullName evidence="3">Addiction module antidote protein, HigA family</fullName>
    </submittedName>
</protein>
<gene>
    <name evidence="3" type="primary">higA</name>
    <name evidence="3" type="ORF">CE139_01420</name>
</gene>
<dbReference type="InterPro" id="IPR013430">
    <property type="entry name" value="Toxin_antidote_HigA"/>
</dbReference>
<accession>A0A2Z5A542</accession>
<feature type="domain" description="HTH cro/C1-type" evidence="2">
    <location>
        <begin position="24"/>
        <end position="70"/>
    </location>
</feature>
<dbReference type="NCBIfam" id="TIGR02607">
    <property type="entry name" value="antidote_HigA"/>
    <property type="match status" value="1"/>
</dbReference>
<evidence type="ECO:0000256" key="1">
    <source>
        <dbReference type="ARBA" id="ARBA00023125"/>
    </source>
</evidence>
<reference evidence="3 4" key="1">
    <citation type="submission" date="2017-06" db="EMBL/GenBank/DDBJ databases">
        <title>Evolution towards high GC content and high-temperature stress adaptation in endophytic Pseudomonas oryzihabitans impacted its plant-growth promoting traits.</title>
        <authorList>
            <person name="Nascimento F.X."/>
        </authorList>
    </citation>
    <scope>NUCLEOTIDE SEQUENCE [LARGE SCALE GENOMIC DNA]</scope>
    <source>
        <strain evidence="3 4">MS8</strain>
    </source>
</reference>
<proteinExistence type="predicted"/>
<dbReference type="GO" id="GO:0003677">
    <property type="term" value="F:DNA binding"/>
    <property type="evidence" value="ECO:0007669"/>
    <property type="project" value="UniProtKB-KW"/>
</dbReference>